<dbReference type="AlphaFoldDB" id="A0A9W9YNK3"/>
<dbReference type="Gene3D" id="4.10.60.10">
    <property type="entry name" value="Zinc finger, CCHC-type"/>
    <property type="match status" value="1"/>
</dbReference>
<dbReference type="InterPro" id="IPR001878">
    <property type="entry name" value="Znf_CCHC"/>
</dbReference>
<keyword evidence="5" id="KW-1185">Reference proteome</keyword>
<keyword evidence="1" id="KW-0863">Zinc-finger</keyword>
<dbReference type="GO" id="GO:0003690">
    <property type="term" value="F:double-stranded DNA binding"/>
    <property type="evidence" value="ECO:0007669"/>
    <property type="project" value="InterPro"/>
</dbReference>
<proteinExistence type="predicted"/>
<dbReference type="SMART" id="SM00343">
    <property type="entry name" value="ZnF_C2HC"/>
    <property type="match status" value="2"/>
</dbReference>
<sequence>MLPQSNTLVKFATLPTTKAEDITRALLVHVDVKDIEAIQQDPGRGNWSVTFTEIATAEQIANNGFLLMEEHIMPLAYRVCLVTATVAFVPPGTTRQDVEDTLEQYAEAKQVLHIYMRDFPTIKSGKFRVVLQPKGEGPPKTLLPAYISINGTKGALLFASRIPRCPYCNSADHFVRDCPCKGQKLCHQCGELGHLQANCPAQPDNNDVEHPPEANAEHPPKTNKENLTEENVTPPPTAPQAHQTQQGTPPLTGGTPAAATAEDTEASNPPVAPDKTDSSSPRDASDADDEERRSRSRSPVDTANSQLNHKHSARSMANSYIGKRREPKNTDKSKWP</sequence>
<organism evidence="4 5">
    <name type="scientific">Desmophyllum pertusum</name>
    <dbReference type="NCBI Taxonomy" id="174260"/>
    <lineage>
        <taxon>Eukaryota</taxon>
        <taxon>Metazoa</taxon>
        <taxon>Cnidaria</taxon>
        <taxon>Anthozoa</taxon>
        <taxon>Hexacorallia</taxon>
        <taxon>Scleractinia</taxon>
        <taxon>Caryophylliina</taxon>
        <taxon>Caryophylliidae</taxon>
        <taxon>Desmophyllum</taxon>
    </lineage>
</organism>
<dbReference type="PANTHER" id="PTHR22639">
    <property type="entry name" value="GAG-RELATED PROTEIN"/>
    <property type="match status" value="1"/>
</dbReference>
<dbReference type="PANTHER" id="PTHR22639:SF3">
    <property type="entry name" value="ZINC FINGER CCHC DOMAIN-CONTAINING PROTEIN 3"/>
    <property type="match status" value="1"/>
</dbReference>
<dbReference type="GO" id="GO:0008270">
    <property type="term" value="F:zinc ion binding"/>
    <property type="evidence" value="ECO:0007669"/>
    <property type="project" value="UniProtKB-KW"/>
</dbReference>
<feature type="compositionally biased region" description="Basic and acidic residues" evidence="2">
    <location>
        <begin position="323"/>
        <end position="336"/>
    </location>
</feature>
<dbReference type="EMBL" id="MU827310">
    <property type="protein sequence ID" value="KAJ7360258.1"/>
    <property type="molecule type" value="Genomic_DNA"/>
</dbReference>
<reference evidence="4" key="1">
    <citation type="submission" date="2023-01" db="EMBL/GenBank/DDBJ databases">
        <title>Genome assembly of the deep-sea coral Lophelia pertusa.</title>
        <authorList>
            <person name="Herrera S."/>
            <person name="Cordes E."/>
        </authorList>
    </citation>
    <scope>NUCLEOTIDE SEQUENCE</scope>
    <source>
        <strain evidence="4">USNM1676648</strain>
        <tissue evidence="4">Polyp</tissue>
    </source>
</reference>
<dbReference type="GO" id="GO:0002218">
    <property type="term" value="P:activation of innate immune response"/>
    <property type="evidence" value="ECO:0007669"/>
    <property type="project" value="InterPro"/>
</dbReference>
<dbReference type="SUPFAM" id="SSF57756">
    <property type="entry name" value="Retrovirus zinc finger-like domains"/>
    <property type="match status" value="1"/>
</dbReference>
<feature type="domain" description="CCHC-type" evidence="3">
    <location>
        <begin position="186"/>
        <end position="200"/>
    </location>
</feature>
<feature type="region of interest" description="Disordered" evidence="2">
    <location>
        <begin position="202"/>
        <end position="336"/>
    </location>
</feature>
<keyword evidence="1" id="KW-0479">Metal-binding</keyword>
<protein>
    <recommendedName>
        <fullName evidence="3">CCHC-type domain-containing protein</fullName>
    </recommendedName>
</protein>
<feature type="compositionally biased region" description="Low complexity" evidence="2">
    <location>
        <begin position="239"/>
        <end position="261"/>
    </location>
</feature>
<dbReference type="OrthoDB" id="3863715at2759"/>
<accession>A0A9W9YNK3</accession>
<evidence type="ECO:0000313" key="4">
    <source>
        <dbReference type="EMBL" id="KAJ7360258.1"/>
    </source>
</evidence>
<dbReference type="InterPro" id="IPR036875">
    <property type="entry name" value="Znf_CCHC_sf"/>
</dbReference>
<evidence type="ECO:0000256" key="2">
    <source>
        <dbReference type="SAM" id="MobiDB-lite"/>
    </source>
</evidence>
<dbReference type="PROSITE" id="PS50158">
    <property type="entry name" value="ZF_CCHC"/>
    <property type="match status" value="1"/>
</dbReference>
<evidence type="ECO:0000256" key="1">
    <source>
        <dbReference type="PROSITE-ProRule" id="PRU00047"/>
    </source>
</evidence>
<dbReference type="Proteomes" id="UP001163046">
    <property type="component" value="Unassembled WGS sequence"/>
</dbReference>
<dbReference type="GO" id="GO:0003723">
    <property type="term" value="F:RNA binding"/>
    <property type="evidence" value="ECO:0007669"/>
    <property type="project" value="InterPro"/>
</dbReference>
<keyword evidence="1" id="KW-0862">Zinc</keyword>
<dbReference type="Pfam" id="PF00098">
    <property type="entry name" value="zf-CCHC"/>
    <property type="match status" value="1"/>
</dbReference>
<evidence type="ECO:0000313" key="5">
    <source>
        <dbReference type="Proteomes" id="UP001163046"/>
    </source>
</evidence>
<name>A0A9W9YNK3_9CNID</name>
<comment type="caution">
    <text evidence="4">The sequence shown here is derived from an EMBL/GenBank/DDBJ whole genome shotgun (WGS) entry which is preliminary data.</text>
</comment>
<gene>
    <name evidence="4" type="ORF">OS493_016888</name>
</gene>
<feature type="compositionally biased region" description="Basic and acidic residues" evidence="2">
    <location>
        <begin position="207"/>
        <end position="227"/>
    </location>
</feature>
<dbReference type="InterPro" id="IPR042509">
    <property type="entry name" value="ZCCHC3"/>
</dbReference>
<evidence type="ECO:0000259" key="3">
    <source>
        <dbReference type="PROSITE" id="PS50158"/>
    </source>
</evidence>